<gene>
    <name evidence="5" type="ORF">C2E20_6017</name>
</gene>
<evidence type="ECO:0000256" key="3">
    <source>
        <dbReference type="SAM" id="MobiDB-lite"/>
    </source>
</evidence>
<dbReference type="PANTHER" id="PTHR10288">
    <property type="entry name" value="KH DOMAIN CONTAINING RNA BINDING PROTEIN"/>
    <property type="match status" value="1"/>
</dbReference>
<evidence type="ECO:0000313" key="6">
    <source>
        <dbReference type="Proteomes" id="UP000239649"/>
    </source>
</evidence>
<keyword evidence="1" id="KW-0677">Repeat</keyword>
<sequence length="461" mass="47870">MDPITVLSAGLHSLQVGSVPTTNSEPTTPSTESPLSLDASLREWLTDTLVANSTSANPKVYTKLLVSNAAAGSVIGKAGANINDVQARTYARIQLSKANEYFPGTTERTLLVTGRLKQVVAALSLIFAKLLREGVAPLSPKSKAAAAFPPPAAEGEEEAEARPLRLLVRLLVPQPLCGVIIGKNGVTIRNYAADTNTVIRVTSSEAAQSPTSHRIVTIAGEKEGVLKAIALMTLKQSDDPKYPMFEGLPSPAMPRGGYGGAALPPQFMAHPTPSPFMPPTGPPGVYGGGAGLFSMLPLGMAGPAAGDGGYTSLSLVLTEDQAAVLLDGGSRAVVDVEQMSGCRARLDMSDGPRGPFGRLLLAGTRDTLAYAQWLLGQRLAQPGFQVAGTTYYTTHSPPGPGFVAPPMAAMPFMAGPWQSPGVAPQQQAPTLQQQQHLMAAAGMMPAPLALRQHSGSSAATP</sequence>
<dbReference type="InterPro" id="IPR036612">
    <property type="entry name" value="KH_dom_type_1_sf"/>
</dbReference>
<name>A0A2P6V939_9CHLO</name>
<organism evidence="5 6">
    <name type="scientific">Micractinium conductrix</name>
    <dbReference type="NCBI Taxonomy" id="554055"/>
    <lineage>
        <taxon>Eukaryota</taxon>
        <taxon>Viridiplantae</taxon>
        <taxon>Chlorophyta</taxon>
        <taxon>core chlorophytes</taxon>
        <taxon>Trebouxiophyceae</taxon>
        <taxon>Chlorellales</taxon>
        <taxon>Chlorellaceae</taxon>
        <taxon>Chlorella clade</taxon>
        <taxon>Micractinium</taxon>
    </lineage>
</organism>
<reference evidence="5 6" key="1">
    <citation type="journal article" date="2018" name="Plant J.">
        <title>Genome sequences of Chlorella sorokiniana UTEX 1602 and Micractinium conductrix SAG 241.80: implications to maltose excretion by a green alga.</title>
        <authorList>
            <person name="Arriola M.B."/>
            <person name="Velmurugan N."/>
            <person name="Zhang Y."/>
            <person name="Plunkett M.H."/>
            <person name="Hondzo H."/>
            <person name="Barney B.M."/>
        </authorList>
    </citation>
    <scope>NUCLEOTIDE SEQUENCE [LARGE SCALE GENOMIC DNA]</scope>
    <source>
        <strain evidence="5 6">SAG 241.80</strain>
    </source>
</reference>
<dbReference type="PROSITE" id="PS50084">
    <property type="entry name" value="KH_TYPE_1"/>
    <property type="match status" value="2"/>
</dbReference>
<feature type="compositionally biased region" description="Low complexity" evidence="3">
    <location>
        <begin position="20"/>
        <end position="36"/>
    </location>
</feature>
<feature type="domain" description="K Homology" evidence="4">
    <location>
        <begin position="58"/>
        <end position="131"/>
    </location>
</feature>
<dbReference type="InterPro" id="IPR004087">
    <property type="entry name" value="KH_dom"/>
</dbReference>
<dbReference type="CDD" id="cd22513">
    <property type="entry name" value="KH-I_BTR1_rpt1"/>
    <property type="match status" value="1"/>
</dbReference>
<evidence type="ECO:0000256" key="2">
    <source>
        <dbReference type="PROSITE-ProRule" id="PRU00117"/>
    </source>
</evidence>
<dbReference type="GO" id="GO:0003723">
    <property type="term" value="F:RNA binding"/>
    <property type="evidence" value="ECO:0007669"/>
    <property type="project" value="UniProtKB-UniRule"/>
</dbReference>
<dbReference type="Gene3D" id="3.30.1370.10">
    <property type="entry name" value="K Homology domain, type 1"/>
    <property type="match status" value="2"/>
</dbReference>
<dbReference type="OrthoDB" id="441329at2759"/>
<feature type="domain" description="K Homology" evidence="4">
    <location>
        <begin position="164"/>
        <end position="237"/>
    </location>
</feature>
<dbReference type="AlphaFoldDB" id="A0A2P6V939"/>
<dbReference type="SMART" id="SM00322">
    <property type="entry name" value="KH"/>
    <property type="match status" value="2"/>
</dbReference>
<evidence type="ECO:0000313" key="5">
    <source>
        <dbReference type="EMBL" id="PSC70603.1"/>
    </source>
</evidence>
<protein>
    <submittedName>
        <fullName evidence="5">RNA-binding Nova-1</fullName>
    </submittedName>
</protein>
<dbReference type="CDD" id="cd22437">
    <property type="entry name" value="KH-I_BTR1_rpt2"/>
    <property type="match status" value="1"/>
</dbReference>
<evidence type="ECO:0000259" key="4">
    <source>
        <dbReference type="SMART" id="SM00322"/>
    </source>
</evidence>
<accession>A0A2P6V939</accession>
<dbReference type="InterPro" id="IPR004088">
    <property type="entry name" value="KH_dom_type_1"/>
</dbReference>
<dbReference type="Proteomes" id="UP000239649">
    <property type="component" value="Unassembled WGS sequence"/>
</dbReference>
<keyword evidence="6" id="KW-1185">Reference proteome</keyword>
<keyword evidence="2" id="KW-0694">RNA-binding</keyword>
<evidence type="ECO:0000256" key="1">
    <source>
        <dbReference type="ARBA" id="ARBA00022737"/>
    </source>
</evidence>
<feature type="region of interest" description="Disordered" evidence="3">
    <location>
        <begin position="16"/>
        <end position="36"/>
    </location>
</feature>
<dbReference type="SUPFAM" id="SSF54791">
    <property type="entry name" value="Eukaryotic type KH-domain (KH-domain type I)"/>
    <property type="match status" value="2"/>
</dbReference>
<dbReference type="Pfam" id="PF00013">
    <property type="entry name" value="KH_1"/>
    <property type="match status" value="2"/>
</dbReference>
<dbReference type="EMBL" id="LHPF02000019">
    <property type="protein sequence ID" value="PSC70603.1"/>
    <property type="molecule type" value="Genomic_DNA"/>
</dbReference>
<comment type="caution">
    <text evidence="5">The sequence shown here is derived from an EMBL/GenBank/DDBJ whole genome shotgun (WGS) entry which is preliminary data.</text>
</comment>
<proteinExistence type="predicted"/>